<name>A0A2S6H6H0_9GAMM</name>
<gene>
    <name evidence="1" type="ORF">B0F88_10246</name>
</gene>
<dbReference type="EMBL" id="PTIY01000002">
    <property type="protein sequence ID" value="PPK73067.1"/>
    <property type="molecule type" value="Genomic_DNA"/>
</dbReference>
<accession>A0A2S6H6H0</accession>
<dbReference type="RefSeq" id="WP_219820760.1">
    <property type="nucleotide sequence ID" value="NZ_PTIY01000002.1"/>
</dbReference>
<dbReference type="AlphaFoldDB" id="A0A2S6H6H0"/>
<sequence length="182" mass="20916">MSIEQNLDAVLERYKTSFIEKVYSEENDDHDLLMEAFGISPALKRENRQYWGRELGKCWESLVIEACKILPTFQPALRIGGDEPCDLIVQNYAIDTKYRIGSGDSGTLKKFKSYGPLLREQGYEPVFLFLREDNLPAAITACQSGTWNIYIGKQSFDFIKNISGFDMEDYLMRKAKAFLVVR</sequence>
<proteinExistence type="predicted"/>
<evidence type="ECO:0000313" key="1">
    <source>
        <dbReference type="EMBL" id="PPK73067.1"/>
    </source>
</evidence>
<organism evidence="1 2">
    <name type="scientific">Methylobacter tundripaludum</name>
    <dbReference type="NCBI Taxonomy" id="173365"/>
    <lineage>
        <taxon>Bacteria</taxon>
        <taxon>Pseudomonadati</taxon>
        <taxon>Pseudomonadota</taxon>
        <taxon>Gammaproteobacteria</taxon>
        <taxon>Methylococcales</taxon>
        <taxon>Methylococcaceae</taxon>
        <taxon>Methylobacter</taxon>
    </lineage>
</organism>
<reference evidence="1 2" key="1">
    <citation type="submission" date="2018-02" db="EMBL/GenBank/DDBJ databases">
        <title>Subsurface microbial communities from deep shales in Ohio and West Virginia, USA.</title>
        <authorList>
            <person name="Wrighton K."/>
        </authorList>
    </citation>
    <scope>NUCLEOTIDE SEQUENCE [LARGE SCALE GENOMIC DNA]</scope>
    <source>
        <strain evidence="1 2">OWC-G53F</strain>
    </source>
</reference>
<dbReference type="Proteomes" id="UP000238071">
    <property type="component" value="Unassembled WGS sequence"/>
</dbReference>
<protein>
    <recommendedName>
        <fullName evidence="3">Restriction endonuclease</fullName>
    </recommendedName>
</protein>
<comment type="caution">
    <text evidence="1">The sequence shown here is derived from an EMBL/GenBank/DDBJ whole genome shotgun (WGS) entry which is preliminary data.</text>
</comment>
<evidence type="ECO:0008006" key="3">
    <source>
        <dbReference type="Google" id="ProtNLM"/>
    </source>
</evidence>
<evidence type="ECO:0000313" key="2">
    <source>
        <dbReference type="Proteomes" id="UP000238071"/>
    </source>
</evidence>
<keyword evidence="2" id="KW-1185">Reference proteome</keyword>